<evidence type="ECO:0000256" key="1">
    <source>
        <dbReference type="SAM" id="MobiDB-lite"/>
    </source>
</evidence>
<keyword evidence="3" id="KW-1185">Reference proteome</keyword>
<protein>
    <submittedName>
        <fullName evidence="2">Uncharacterized protein</fullName>
    </submittedName>
</protein>
<name>A0A1G4BSL6_9PEZI</name>
<feature type="compositionally biased region" description="Polar residues" evidence="1">
    <location>
        <begin position="301"/>
        <end position="318"/>
    </location>
</feature>
<dbReference type="Proteomes" id="UP000176998">
    <property type="component" value="Unassembled WGS sequence"/>
</dbReference>
<evidence type="ECO:0000313" key="2">
    <source>
        <dbReference type="EMBL" id="OHF04335.1"/>
    </source>
</evidence>
<dbReference type="OrthoDB" id="5344482at2759"/>
<proteinExistence type="predicted"/>
<comment type="caution">
    <text evidence="2">The sequence shown here is derived from an EMBL/GenBank/DDBJ whole genome shotgun (WGS) entry which is preliminary data.</text>
</comment>
<dbReference type="EMBL" id="MJBS01000002">
    <property type="protein sequence ID" value="OHF04335.1"/>
    <property type="molecule type" value="Genomic_DNA"/>
</dbReference>
<feature type="region of interest" description="Disordered" evidence="1">
    <location>
        <begin position="282"/>
        <end position="364"/>
    </location>
</feature>
<evidence type="ECO:0000313" key="3">
    <source>
        <dbReference type="Proteomes" id="UP000176998"/>
    </source>
</evidence>
<organism evidence="2 3">
    <name type="scientific">Colletotrichum orchidophilum</name>
    <dbReference type="NCBI Taxonomy" id="1209926"/>
    <lineage>
        <taxon>Eukaryota</taxon>
        <taxon>Fungi</taxon>
        <taxon>Dikarya</taxon>
        <taxon>Ascomycota</taxon>
        <taxon>Pezizomycotina</taxon>
        <taxon>Sordariomycetes</taxon>
        <taxon>Hypocreomycetidae</taxon>
        <taxon>Glomerellales</taxon>
        <taxon>Glomerellaceae</taxon>
        <taxon>Colletotrichum</taxon>
    </lineage>
</organism>
<accession>A0A1G4BSL6</accession>
<gene>
    <name evidence="2" type="ORF">CORC01_00187</name>
</gene>
<dbReference type="GeneID" id="34553355"/>
<reference evidence="2 3" key="1">
    <citation type="submission" date="2016-09" db="EMBL/GenBank/DDBJ databases">
        <authorList>
            <person name="Capua I."/>
            <person name="De Benedictis P."/>
            <person name="Joannis T."/>
            <person name="Lombin L.H."/>
            <person name="Cattoli G."/>
        </authorList>
    </citation>
    <scope>NUCLEOTIDE SEQUENCE [LARGE SCALE GENOMIC DNA]</scope>
    <source>
        <strain evidence="2 3">IMI 309357</strain>
    </source>
</reference>
<dbReference type="STRING" id="1209926.A0A1G4BSL6"/>
<feature type="region of interest" description="Disordered" evidence="1">
    <location>
        <begin position="1"/>
        <end position="26"/>
    </location>
</feature>
<dbReference type="RefSeq" id="XP_022481470.1">
    <property type="nucleotide sequence ID" value="XM_022611845.1"/>
</dbReference>
<dbReference type="AlphaFoldDB" id="A0A1G4BSL6"/>
<sequence length="364" mass="38845">METLDSTRASLPPQLPSAGTQLPGRLAGIDPDSAASPTPFALARFEFESGKGNEGTKILMVEWDLSLSPTFSLTTSKISAPPSKAWEVSWNGKANYLPSSDDFEGTHKRVYFLLPPGAFVPPIVNITRHDGTTIAINPLPAIFPPALGASELDAGTRGVLHTIWAKKRLSELQEEIDAEMTTNPESVGLEMVLQEQQWIVTYFGITPKKAAVGGRTMSASQALPSPISPQPLVGGRLGKKLEGLKLATSAADLIAGSAGETPVGGFPTSRLITTDLRLIDKNAHPRPKSFSPASSDMVLRSFSSSARETTTENSSLGGSASLDAMLGGSSLHPRQQDQDQEEELFALPMSPRNPEMKRSPFSLV</sequence>